<dbReference type="EMBL" id="JAACAK010000096">
    <property type="protein sequence ID" value="NIR75854.1"/>
    <property type="molecule type" value="Genomic_DNA"/>
</dbReference>
<reference evidence="2 3" key="1">
    <citation type="submission" date="2020-01" db="EMBL/GenBank/DDBJ databases">
        <title>Genomes assembled from Gulf of Kutch pelagic sediment metagenomes.</title>
        <authorList>
            <person name="Chandrashekar M."/>
            <person name="Mahajan M.S."/>
            <person name="Dave K.J."/>
            <person name="Vatsa P."/>
            <person name="Nathani N.M."/>
        </authorList>
    </citation>
    <scope>NUCLEOTIDE SEQUENCE [LARGE SCALE GENOMIC DNA]</scope>
    <source>
        <strain evidence="2">KS3-K002</strain>
    </source>
</reference>
<protein>
    <submittedName>
        <fullName evidence="2">Uncharacterized protein</fullName>
    </submittedName>
</protein>
<proteinExistence type="predicted"/>
<accession>A0AAE5CDI6</accession>
<dbReference type="AlphaFoldDB" id="A0AAE5CDI6"/>
<feature type="region of interest" description="Disordered" evidence="1">
    <location>
        <begin position="1"/>
        <end position="20"/>
    </location>
</feature>
<gene>
    <name evidence="2" type="ORF">GWO12_12200</name>
</gene>
<dbReference type="Proteomes" id="UP000702544">
    <property type="component" value="Unassembled WGS sequence"/>
</dbReference>
<dbReference type="Gene3D" id="2.60.20.10">
    <property type="entry name" value="Crystallins"/>
    <property type="match status" value="1"/>
</dbReference>
<evidence type="ECO:0000256" key="1">
    <source>
        <dbReference type="SAM" id="MobiDB-lite"/>
    </source>
</evidence>
<organism evidence="2 3">
    <name type="scientific">Candidatus Kutchimonas denitrificans</name>
    <dbReference type="NCBI Taxonomy" id="3056748"/>
    <lineage>
        <taxon>Bacteria</taxon>
        <taxon>Pseudomonadati</taxon>
        <taxon>Gemmatimonadota</taxon>
        <taxon>Gemmatimonadia</taxon>
        <taxon>Candidatus Palauibacterales</taxon>
        <taxon>Candidatus Palauibacteraceae</taxon>
        <taxon>Candidatus Kutchimonas</taxon>
    </lineage>
</organism>
<comment type="caution">
    <text evidence="2">The sequence shown here is derived from an EMBL/GenBank/DDBJ whole genome shotgun (WGS) entry which is preliminary data.</text>
</comment>
<sequence>MKYPGDPAKPRAASRPFVDDNPHVEDVVDQFARVRPRGDYLAARDGGVFPRHRYTYKNHGDNRARVHFQGIGRLRDGKHVVLSGGDIVAPASQLFVIRMDSRRTGAWGSNILFDDDAPESDGLVAIARLDEKLWHSGGISVLGDIVAVPIEDEKSGRSRIVFLDLSEPEKPRSFETTIERTKRVGMASAATLCKLPNGHYICAVWKNAPLRLDFYLSRSTDFADGFRKQHLEWPFGKLLPTGGREADYQGIHFVRQADGKFFLVGTENTSKMAPLAKGDDVADLLLVEFVEETLGDNPKLAEPAITRVAEKRFEPAQEYSNMDAAGGAFVTADLTLCIYSGFHWRRSKELRFVEFRPDKSRARAPIDSIDEAWVDLYEHKAFHGRRLSVLGRQDEVIRNYKKIRVEGKGFGDKVSSLRYQIPVGHTYRLFRDPDFKASKRQPSHMDLEGTGRVEEIDDLEAAENFDEEVSSSRYL</sequence>
<evidence type="ECO:0000313" key="2">
    <source>
        <dbReference type="EMBL" id="NIR75854.1"/>
    </source>
</evidence>
<name>A0AAE5CDI6_9BACT</name>
<evidence type="ECO:0000313" key="3">
    <source>
        <dbReference type="Proteomes" id="UP000702544"/>
    </source>
</evidence>